<proteinExistence type="predicted"/>
<evidence type="ECO:0000256" key="1">
    <source>
        <dbReference type="SAM" id="MobiDB-lite"/>
    </source>
</evidence>
<gene>
    <name evidence="3" type="ORF">Agub_g801</name>
</gene>
<feature type="signal peptide" evidence="2">
    <location>
        <begin position="1"/>
        <end position="24"/>
    </location>
</feature>
<feature type="region of interest" description="Disordered" evidence="1">
    <location>
        <begin position="476"/>
        <end position="496"/>
    </location>
</feature>
<sequence length="599" mass="66386">MYQLWHQRGLLLLLLFWVAIAAMADNAGYQTPETAQAEYRSSSPVDRLGVRMISPIYATIRDGNKNVTVALTVWLRRVGAAKGPFDLPHQAKDAIRMLVWVEKPDDLHKRKFGHMVLPYNHSVWQPELLLETAEPGPVLQVLPETGQQPIPPKIESALRPYSLRVELPAGVGDCFKLIEPSYPKHKFPICLPPAAKDGVCAELAPPARHTASAPALYMTIAPVRLLDPDSSVEGQCAADRASLRDWQQHYGRWAVRLRHYLEYHVAMGASGLLLYTDELMRRYLAAAPDIRVFLENKQLRLVEWDLPERSHEDDDGLGRPLGYNYDQALFAGHAWLGLSACGANLMLLVTDLDEYLHSPRPHVRWPAPLTSCMGHRGGAARALRAVNRTSGGPPGARRAATTTSRTTTTNRPSTDNNRTIRSRRLLQEAALTPTTKTSTNSTTTTKSTAISDYRLLRYDILAGDIDPDEEAELWATRQDGKGSGSSSNNSSSSSVVSASHPLSHYTLIAKQPYHAVHAKVLGLPAANMVLFFVHEGHVLYGKSHVVDPQCLVLLHVINYHCARRMSSDRETLKEFSHWMFRSANATTKGQQPASVAGQP</sequence>
<keyword evidence="4" id="KW-1185">Reference proteome</keyword>
<evidence type="ECO:0000313" key="4">
    <source>
        <dbReference type="Proteomes" id="UP001054857"/>
    </source>
</evidence>
<feature type="region of interest" description="Disordered" evidence="1">
    <location>
        <begin position="386"/>
        <end position="420"/>
    </location>
</feature>
<evidence type="ECO:0000313" key="3">
    <source>
        <dbReference type="EMBL" id="GFR40233.1"/>
    </source>
</evidence>
<comment type="caution">
    <text evidence="3">The sequence shown here is derived from an EMBL/GenBank/DDBJ whole genome shotgun (WGS) entry which is preliminary data.</text>
</comment>
<reference evidence="3 4" key="1">
    <citation type="journal article" date="2021" name="Sci. Rep.">
        <title>Genome sequencing of the multicellular alga Astrephomene provides insights into convergent evolution of germ-soma differentiation.</title>
        <authorList>
            <person name="Yamashita S."/>
            <person name="Yamamoto K."/>
            <person name="Matsuzaki R."/>
            <person name="Suzuki S."/>
            <person name="Yamaguchi H."/>
            <person name="Hirooka S."/>
            <person name="Minakuchi Y."/>
            <person name="Miyagishima S."/>
            <person name="Kawachi M."/>
            <person name="Toyoda A."/>
            <person name="Nozaki H."/>
        </authorList>
    </citation>
    <scope>NUCLEOTIDE SEQUENCE [LARGE SCALE GENOMIC DNA]</scope>
    <source>
        <strain evidence="3 4">NIES-4017</strain>
    </source>
</reference>
<accession>A0AAD3HGX9</accession>
<protein>
    <recommendedName>
        <fullName evidence="5">Glycosyltransferase family 92 protein</fullName>
    </recommendedName>
</protein>
<evidence type="ECO:0008006" key="5">
    <source>
        <dbReference type="Google" id="ProtNLM"/>
    </source>
</evidence>
<feature type="compositionally biased region" description="Low complexity" evidence="1">
    <location>
        <begin position="484"/>
        <end position="496"/>
    </location>
</feature>
<feature type="compositionally biased region" description="Low complexity" evidence="1">
    <location>
        <begin position="386"/>
        <end position="419"/>
    </location>
</feature>
<evidence type="ECO:0000256" key="2">
    <source>
        <dbReference type="SAM" id="SignalP"/>
    </source>
</evidence>
<dbReference type="Proteomes" id="UP001054857">
    <property type="component" value="Unassembled WGS sequence"/>
</dbReference>
<name>A0AAD3HGX9_9CHLO</name>
<organism evidence="3 4">
    <name type="scientific">Astrephomene gubernaculifera</name>
    <dbReference type="NCBI Taxonomy" id="47775"/>
    <lineage>
        <taxon>Eukaryota</taxon>
        <taxon>Viridiplantae</taxon>
        <taxon>Chlorophyta</taxon>
        <taxon>core chlorophytes</taxon>
        <taxon>Chlorophyceae</taxon>
        <taxon>CS clade</taxon>
        <taxon>Chlamydomonadales</taxon>
        <taxon>Astrephomenaceae</taxon>
        <taxon>Astrephomene</taxon>
    </lineage>
</organism>
<feature type="chain" id="PRO_5041909341" description="Glycosyltransferase family 92 protein" evidence="2">
    <location>
        <begin position="25"/>
        <end position="599"/>
    </location>
</feature>
<keyword evidence="2" id="KW-0732">Signal</keyword>
<dbReference type="AlphaFoldDB" id="A0AAD3HGX9"/>
<dbReference type="EMBL" id="BMAR01000001">
    <property type="protein sequence ID" value="GFR40233.1"/>
    <property type="molecule type" value="Genomic_DNA"/>
</dbReference>